<dbReference type="InterPro" id="IPR011335">
    <property type="entry name" value="Restrct_endonuc-II-like"/>
</dbReference>
<dbReference type="PANTHER" id="PTHR34107:SF1">
    <property type="entry name" value="SLL0198 PROTEIN"/>
    <property type="match status" value="1"/>
</dbReference>
<dbReference type="RefSeq" id="WP_413263353.1">
    <property type="nucleotide sequence ID" value="NZ_JBHFNR010000082.1"/>
</dbReference>
<keyword evidence="2" id="KW-0255">Endonuclease</keyword>
<keyword evidence="2" id="KW-0540">Nuclease</keyword>
<dbReference type="InterPro" id="IPR012296">
    <property type="entry name" value="Nuclease_put_TT1808"/>
</dbReference>
<dbReference type="Pfam" id="PF05685">
    <property type="entry name" value="Uma2"/>
    <property type="match status" value="1"/>
</dbReference>
<dbReference type="CDD" id="cd06260">
    <property type="entry name" value="DUF820-like"/>
    <property type="match status" value="1"/>
</dbReference>
<evidence type="ECO:0000313" key="3">
    <source>
        <dbReference type="Proteomes" id="UP001576784"/>
    </source>
</evidence>
<evidence type="ECO:0000259" key="1">
    <source>
        <dbReference type="Pfam" id="PF05685"/>
    </source>
</evidence>
<accession>A0ABV4XPQ2</accession>
<dbReference type="EMBL" id="JBHFNR010000082">
    <property type="protein sequence ID" value="MFB2893696.1"/>
    <property type="molecule type" value="Genomic_DNA"/>
</dbReference>
<comment type="caution">
    <text evidence="2">The sequence shown here is derived from an EMBL/GenBank/DDBJ whole genome shotgun (WGS) entry which is preliminary data.</text>
</comment>
<reference evidence="2 3" key="1">
    <citation type="submission" date="2024-09" db="EMBL/GenBank/DDBJ databases">
        <title>Floridaenema gen nov. (Aerosakkonemataceae, Aerosakkonematales ord. nov., Cyanobacteria) from benthic tropical and subtropical fresh waters, with the description of four new species.</title>
        <authorList>
            <person name="Moretto J.A."/>
            <person name="Berthold D.E."/>
            <person name="Lefler F.W."/>
            <person name="Huang I.-S."/>
            <person name="Laughinghouse H. IV."/>
        </authorList>
    </citation>
    <scope>NUCLEOTIDE SEQUENCE [LARGE SCALE GENOMIC DNA]</scope>
    <source>
        <strain evidence="2 3">BLCC-F50</strain>
    </source>
</reference>
<gene>
    <name evidence="2" type="ORF">ACE1CI_12360</name>
</gene>
<keyword evidence="2" id="KW-0378">Hydrolase</keyword>
<protein>
    <submittedName>
        <fullName evidence="2">Uma2 family endonuclease</fullName>
    </submittedName>
</protein>
<name>A0ABV4XPQ2_9CYAN</name>
<dbReference type="Gene3D" id="3.90.1570.10">
    <property type="entry name" value="tt1808, chain A"/>
    <property type="match status" value="1"/>
</dbReference>
<keyword evidence="3" id="KW-1185">Reference proteome</keyword>
<organism evidence="2 3">
    <name type="scientific">Floridaenema flaviceps BLCC-F50</name>
    <dbReference type="NCBI Taxonomy" id="3153642"/>
    <lineage>
        <taxon>Bacteria</taxon>
        <taxon>Bacillati</taxon>
        <taxon>Cyanobacteriota</taxon>
        <taxon>Cyanophyceae</taxon>
        <taxon>Oscillatoriophycideae</taxon>
        <taxon>Aerosakkonematales</taxon>
        <taxon>Aerosakkonemataceae</taxon>
        <taxon>Floridanema</taxon>
        <taxon>Floridanema flaviceps</taxon>
    </lineage>
</organism>
<dbReference type="SUPFAM" id="SSF52980">
    <property type="entry name" value="Restriction endonuclease-like"/>
    <property type="match status" value="1"/>
</dbReference>
<proteinExistence type="predicted"/>
<feature type="domain" description="Putative restriction endonuclease" evidence="1">
    <location>
        <begin position="10"/>
        <end position="175"/>
    </location>
</feature>
<evidence type="ECO:0000313" key="2">
    <source>
        <dbReference type="EMBL" id="MFB2893696.1"/>
    </source>
</evidence>
<dbReference type="Proteomes" id="UP001576784">
    <property type="component" value="Unassembled WGS sequence"/>
</dbReference>
<sequence length="188" mass="21387">MLQTRKNLTLEEFLVLPEDDITYELVDGEVIPKMTPKKFHSRLTRVLLQLLYEWCAQRGEVCPELAIKLTRRGRDWVPIPELLYISAERFPPDWEQEGACSVPPELVVEIISPGQTFGQLAAKARDYLDAGVLRVWVVDSQARSITVFYPDAPPQTYMGNTPLIDALFEGLEITAEQVFQLAKIPQSK</sequence>
<dbReference type="PANTHER" id="PTHR34107">
    <property type="entry name" value="SLL0198 PROTEIN-RELATED"/>
    <property type="match status" value="1"/>
</dbReference>
<dbReference type="InterPro" id="IPR008538">
    <property type="entry name" value="Uma2"/>
</dbReference>
<dbReference type="GO" id="GO:0004519">
    <property type="term" value="F:endonuclease activity"/>
    <property type="evidence" value="ECO:0007669"/>
    <property type="project" value="UniProtKB-KW"/>
</dbReference>